<dbReference type="OrthoDB" id="4751481at2"/>
<dbReference type="Proteomes" id="UP000195880">
    <property type="component" value="Chromosome"/>
</dbReference>
<accession>A0A1Z1W4Q3</accession>
<dbReference type="Pfam" id="PF10517">
    <property type="entry name" value="DM13"/>
    <property type="match status" value="1"/>
</dbReference>
<dbReference type="PROSITE" id="PS51549">
    <property type="entry name" value="DM13"/>
    <property type="match status" value="1"/>
</dbReference>
<sequence length="181" mass="19769">MGRVRRTLGKPWFITALTTGVVLVGVGLYWFQPWKLWVDETVRDPFPVAASVPPSDAGGKTDAGPKELATGKLISHEHATSGSVRVLRLADGTRVLRLTGLETSNGPALRVWLSDAEVKPGKDGWHVFDDGKHVSLGELKGNKGDQNYPLPADVDLDDYRSVTIWCDRFDVSFGATELTRA</sequence>
<dbReference type="KEGG" id="salf:SMD44_00804"/>
<gene>
    <name evidence="3" type="ORF">SMD44_00804</name>
</gene>
<name>A0A1Z1W4Q3_9ACTN</name>
<protein>
    <recommendedName>
        <fullName evidence="2">DM13 domain-containing protein</fullName>
    </recommendedName>
</protein>
<feature type="transmembrane region" description="Helical" evidence="1">
    <location>
        <begin position="12"/>
        <end position="31"/>
    </location>
</feature>
<dbReference type="AlphaFoldDB" id="A0A1Z1W4Q3"/>
<dbReference type="eggNOG" id="COG1672">
    <property type="taxonomic scope" value="Bacteria"/>
</dbReference>
<evidence type="ECO:0000313" key="3">
    <source>
        <dbReference type="EMBL" id="ARX81406.1"/>
    </source>
</evidence>
<proteinExistence type="predicted"/>
<keyword evidence="1" id="KW-1133">Transmembrane helix</keyword>
<evidence type="ECO:0000313" key="4">
    <source>
        <dbReference type="Proteomes" id="UP000195880"/>
    </source>
</evidence>
<evidence type="ECO:0000259" key="2">
    <source>
        <dbReference type="PROSITE" id="PS51549"/>
    </source>
</evidence>
<dbReference type="STRING" id="67267.GCA_000716675_00976"/>
<evidence type="ECO:0000256" key="1">
    <source>
        <dbReference type="SAM" id="Phobius"/>
    </source>
</evidence>
<dbReference type="EMBL" id="CP021748">
    <property type="protein sequence ID" value="ARX81406.1"/>
    <property type="molecule type" value="Genomic_DNA"/>
</dbReference>
<organism evidence="3 4">
    <name type="scientific">Streptomyces alboflavus</name>
    <dbReference type="NCBI Taxonomy" id="67267"/>
    <lineage>
        <taxon>Bacteria</taxon>
        <taxon>Bacillati</taxon>
        <taxon>Actinomycetota</taxon>
        <taxon>Actinomycetes</taxon>
        <taxon>Kitasatosporales</taxon>
        <taxon>Streptomycetaceae</taxon>
        <taxon>Streptomyces</taxon>
    </lineage>
</organism>
<keyword evidence="4" id="KW-1185">Reference proteome</keyword>
<dbReference type="RefSeq" id="WP_087882856.1">
    <property type="nucleotide sequence ID" value="NZ_CP021748.1"/>
</dbReference>
<feature type="domain" description="DM13" evidence="2">
    <location>
        <begin position="64"/>
        <end position="179"/>
    </location>
</feature>
<reference evidence="3 4" key="1">
    <citation type="submission" date="2017-05" db="EMBL/GenBank/DDBJ databases">
        <title>Streptomyces alboflavus Genome sequencing and assembly.</title>
        <authorList>
            <person name="Wang Y."/>
            <person name="Du B."/>
            <person name="Ding Y."/>
            <person name="Liu H."/>
            <person name="Hou Q."/>
            <person name="Liu K."/>
            <person name="Wang C."/>
            <person name="Yao L."/>
        </authorList>
    </citation>
    <scope>NUCLEOTIDE SEQUENCE [LARGE SCALE GENOMIC DNA]</scope>
    <source>
        <strain evidence="3 4">MDJK44</strain>
    </source>
</reference>
<keyword evidence="1" id="KW-0472">Membrane</keyword>
<keyword evidence="1" id="KW-0812">Transmembrane</keyword>
<dbReference type="InterPro" id="IPR019545">
    <property type="entry name" value="DM13_domain"/>
</dbReference>